<evidence type="ECO:0000313" key="3">
    <source>
        <dbReference type="Proteomes" id="UP000013782"/>
    </source>
</evidence>
<feature type="transmembrane region" description="Helical" evidence="1">
    <location>
        <begin position="91"/>
        <end position="110"/>
    </location>
</feature>
<comment type="caution">
    <text evidence="2">The sequence shown here is derived from an EMBL/GenBank/DDBJ whole genome shotgun (WGS) entry which is preliminary data.</text>
</comment>
<protein>
    <submittedName>
        <fullName evidence="2">Uncharacterized protein</fullName>
    </submittedName>
</protein>
<keyword evidence="3" id="KW-1185">Reference proteome</keyword>
<dbReference type="EMBL" id="AJAQ01000054">
    <property type="protein sequence ID" value="EOH86348.1"/>
    <property type="molecule type" value="Genomic_DNA"/>
</dbReference>
<dbReference type="STRING" id="160454.RV10_GL002405"/>
<dbReference type="AlphaFoldDB" id="R2PSS1"/>
<sequence>MELFVNLCGFLGVWLLFTFPFYQARLELATPTIELNQIVETKMKVEKISPFYWIIPPYKIYKEKQQAIFILKNLQLEKNKLYQIMNFFDKATAWFFVSLAGLLNGIYITHEIFEKYEIHNPYYFLILIVVMVATGILQVNYRMSKKRIDRKLSLIN</sequence>
<reference evidence="2 3" key="1">
    <citation type="submission" date="2013-02" db="EMBL/GenBank/DDBJ databases">
        <title>The Genome Sequence of Enterococcus pallens BAA-351.</title>
        <authorList>
            <consortium name="The Broad Institute Genome Sequencing Platform"/>
            <consortium name="The Broad Institute Genome Sequencing Center for Infectious Disease"/>
            <person name="Earl A.M."/>
            <person name="Gilmore M.S."/>
            <person name="Lebreton F."/>
            <person name="Walker B."/>
            <person name="Young S.K."/>
            <person name="Zeng Q."/>
            <person name="Gargeya S."/>
            <person name="Fitzgerald M."/>
            <person name="Haas B."/>
            <person name="Abouelleil A."/>
            <person name="Alvarado L."/>
            <person name="Arachchi H.M."/>
            <person name="Berlin A.M."/>
            <person name="Chapman S.B."/>
            <person name="Dewar J."/>
            <person name="Goldberg J."/>
            <person name="Griggs A."/>
            <person name="Gujja S."/>
            <person name="Hansen M."/>
            <person name="Howarth C."/>
            <person name="Imamovic A."/>
            <person name="Larimer J."/>
            <person name="McCowan C."/>
            <person name="Murphy C."/>
            <person name="Neiman D."/>
            <person name="Pearson M."/>
            <person name="Priest M."/>
            <person name="Roberts A."/>
            <person name="Saif S."/>
            <person name="Shea T."/>
            <person name="Sisk P."/>
            <person name="Sykes S."/>
            <person name="Wortman J."/>
            <person name="Nusbaum C."/>
            <person name="Birren B."/>
        </authorList>
    </citation>
    <scope>NUCLEOTIDE SEQUENCE [LARGE SCALE GENOMIC DNA]</scope>
    <source>
        <strain evidence="2 3">ATCC BAA-351</strain>
    </source>
</reference>
<keyword evidence="1" id="KW-0812">Transmembrane</keyword>
<dbReference type="eggNOG" id="ENOG502ZEZH">
    <property type="taxonomic scope" value="Bacteria"/>
</dbReference>
<organism evidence="2 3">
    <name type="scientific">Enterococcus pallens ATCC BAA-351</name>
    <dbReference type="NCBI Taxonomy" id="1158607"/>
    <lineage>
        <taxon>Bacteria</taxon>
        <taxon>Bacillati</taxon>
        <taxon>Bacillota</taxon>
        <taxon>Bacilli</taxon>
        <taxon>Lactobacillales</taxon>
        <taxon>Enterococcaceae</taxon>
        <taxon>Enterococcus</taxon>
    </lineage>
</organism>
<dbReference type="Proteomes" id="UP000013782">
    <property type="component" value="Unassembled WGS sequence"/>
</dbReference>
<dbReference type="OrthoDB" id="3231851at2"/>
<name>R2PSS1_9ENTE</name>
<keyword evidence="1" id="KW-1133">Transmembrane helix</keyword>
<evidence type="ECO:0000313" key="2">
    <source>
        <dbReference type="EMBL" id="EOH86348.1"/>
    </source>
</evidence>
<proteinExistence type="predicted"/>
<feature type="transmembrane region" description="Helical" evidence="1">
    <location>
        <begin position="122"/>
        <end position="141"/>
    </location>
</feature>
<gene>
    <name evidence="2" type="ORF">UAU_05270</name>
</gene>
<dbReference type="RefSeq" id="WP_010760189.1">
    <property type="nucleotide sequence ID" value="NZ_ASWD01000009.1"/>
</dbReference>
<accession>R2PSS1</accession>
<keyword evidence="1" id="KW-0472">Membrane</keyword>
<dbReference type="HOGENOM" id="CLU_132636_0_0_9"/>
<evidence type="ECO:0000256" key="1">
    <source>
        <dbReference type="SAM" id="Phobius"/>
    </source>
</evidence>